<sequence length="327" mass="38053">KDLPCALATLVPLYNNISLLECETKNSQIKQHADSNLPKDYLPLYNNFFPELVQIQTHLKDFSLCEKHYNQLIAHTQYTHDETIYEISVQASAQTNEVGIQVNKETHELDSKINEIKDLKKQLEYIYNYVVESWDHIQEINKTIIDIDNYITSSGSYMKFINWLESLAVENKSLSKGLLFLAFDNEQYSQFNYLNRGHNTVIYHIVTSFIALNMNKNDYAQFTIVPWICDLISNDQYKKLYYILPKMQAEHDLELKIYLSSILEELVIKKNKKINTIDTVIKNQKGIRDMLAALQAESANENIQVNNPTYSKPLIIKSYAYAQEQKS</sequence>
<gene>
    <name evidence="1" type="ORF">CPELLU_LOCUS14887</name>
</gene>
<accession>A0A9N9IYN3</accession>
<dbReference type="AlphaFoldDB" id="A0A9N9IYN3"/>
<feature type="non-terminal residue" evidence="1">
    <location>
        <position position="1"/>
    </location>
</feature>
<evidence type="ECO:0000313" key="1">
    <source>
        <dbReference type="EMBL" id="CAG8753957.1"/>
    </source>
</evidence>
<protein>
    <submittedName>
        <fullName evidence="1">23173_t:CDS:1</fullName>
    </submittedName>
</protein>
<dbReference type="EMBL" id="CAJVQA010018437">
    <property type="protein sequence ID" value="CAG8753957.1"/>
    <property type="molecule type" value="Genomic_DNA"/>
</dbReference>
<name>A0A9N9IYN3_9GLOM</name>
<evidence type="ECO:0000313" key="2">
    <source>
        <dbReference type="Proteomes" id="UP000789759"/>
    </source>
</evidence>
<organism evidence="1 2">
    <name type="scientific">Cetraspora pellucida</name>
    <dbReference type="NCBI Taxonomy" id="1433469"/>
    <lineage>
        <taxon>Eukaryota</taxon>
        <taxon>Fungi</taxon>
        <taxon>Fungi incertae sedis</taxon>
        <taxon>Mucoromycota</taxon>
        <taxon>Glomeromycotina</taxon>
        <taxon>Glomeromycetes</taxon>
        <taxon>Diversisporales</taxon>
        <taxon>Gigasporaceae</taxon>
        <taxon>Cetraspora</taxon>
    </lineage>
</organism>
<reference evidence="1" key="1">
    <citation type="submission" date="2021-06" db="EMBL/GenBank/DDBJ databases">
        <authorList>
            <person name="Kallberg Y."/>
            <person name="Tangrot J."/>
            <person name="Rosling A."/>
        </authorList>
    </citation>
    <scope>NUCLEOTIDE SEQUENCE</scope>
    <source>
        <strain evidence="1">FL966</strain>
    </source>
</reference>
<proteinExistence type="predicted"/>
<dbReference type="Proteomes" id="UP000789759">
    <property type="component" value="Unassembled WGS sequence"/>
</dbReference>
<keyword evidence="2" id="KW-1185">Reference proteome</keyword>
<comment type="caution">
    <text evidence="1">The sequence shown here is derived from an EMBL/GenBank/DDBJ whole genome shotgun (WGS) entry which is preliminary data.</text>
</comment>
<dbReference type="OrthoDB" id="2448326at2759"/>